<evidence type="ECO:0000256" key="1">
    <source>
        <dbReference type="ARBA" id="ARBA00001974"/>
    </source>
</evidence>
<dbReference type="GO" id="GO:0071949">
    <property type="term" value="F:FAD binding"/>
    <property type="evidence" value="ECO:0007669"/>
    <property type="project" value="InterPro"/>
</dbReference>
<proteinExistence type="inferred from homology"/>
<reference evidence="8" key="2">
    <citation type="submission" date="2023-05" db="EMBL/GenBank/DDBJ databases">
        <authorList>
            <consortium name="Lawrence Berkeley National Laboratory"/>
            <person name="Steindorff A."/>
            <person name="Hensen N."/>
            <person name="Bonometti L."/>
            <person name="Westerberg I."/>
            <person name="Brannstrom I.O."/>
            <person name="Guillou S."/>
            <person name="Cros-Aarteil S."/>
            <person name="Calhoun S."/>
            <person name="Haridas S."/>
            <person name="Kuo A."/>
            <person name="Mondo S."/>
            <person name="Pangilinan J."/>
            <person name="Riley R."/>
            <person name="Labutti K."/>
            <person name="Andreopoulos B."/>
            <person name="Lipzen A."/>
            <person name="Chen C."/>
            <person name="Yanf M."/>
            <person name="Daum C."/>
            <person name="Ng V."/>
            <person name="Clum A."/>
            <person name="Ohm R."/>
            <person name="Martin F."/>
            <person name="Silar P."/>
            <person name="Natvig D."/>
            <person name="Lalanne C."/>
            <person name="Gautier V."/>
            <person name="Ament-Velasquez S.L."/>
            <person name="Kruys A."/>
            <person name="Hutchinson M.I."/>
            <person name="Powell A.J."/>
            <person name="Barry K."/>
            <person name="Miller A.N."/>
            <person name="Grigoriev I.V."/>
            <person name="Debuchy R."/>
            <person name="Gladieux P."/>
            <person name="Thoren M.H."/>
            <person name="Johannesson H."/>
        </authorList>
    </citation>
    <scope>NUCLEOTIDE SEQUENCE</scope>
    <source>
        <strain evidence="8">CBS 141.50</strain>
    </source>
</reference>
<dbReference type="AlphaFoldDB" id="A0AAN6V044"/>
<dbReference type="Pfam" id="PF01565">
    <property type="entry name" value="FAD_binding_4"/>
    <property type="match status" value="1"/>
</dbReference>
<organism evidence="8 9">
    <name type="scientific">Dichotomopilus funicola</name>
    <dbReference type="NCBI Taxonomy" id="1934379"/>
    <lineage>
        <taxon>Eukaryota</taxon>
        <taxon>Fungi</taxon>
        <taxon>Dikarya</taxon>
        <taxon>Ascomycota</taxon>
        <taxon>Pezizomycotina</taxon>
        <taxon>Sordariomycetes</taxon>
        <taxon>Sordariomycetidae</taxon>
        <taxon>Sordariales</taxon>
        <taxon>Chaetomiaceae</taxon>
        <taxon>Dichotomopilus</taxon>
    </lineage>
</organism>
<evidence type="ECO:0000313" key="9">
    <source>
        <dbReference type="Proteomes" id="UP001302676"/>
    </source>
</evidence>
<keyword evidence="3" id="KW-0285">Flavoprotein</keyword>
<evidence type="ECO:0000259" key="7">
    <source>
        <dbReference type="PROSITE" id="PS51387"/>
    </source>
</evidence>
<dbReference type="EMBL" id="MU853597">
    <property type="protein sequence ID" value="KAK4142428.1"/>
    <property type="molecule type" value="Genomic_DNA"/>
</dbReference>
<feature type="domain" description="FAD-binding PCMH-type" evidence="7">
    <location>
        <begin position="146"/>
        <end position="328"/>
    </location>
</feature>
<reference evidence="8" key="1">
    <citation type="journal article" date="2023" name="Mol. Phylogenet. Evol.">
        <title>Genome-scale phylogeny and comparative genomics of the fungal order Sordariales.</title>
        <authorList>
            <person name="Hensen N."/>
            <person name="Bonometti L."/>
            <person name="Westerberg I."/>
            <person name="Brannstrom I.O."/>
            <person name="Guillou S."/>
            <person name="Cros-Aarteil S."/>
            <person name="Calhoun S."/>
            <person name="Haridas S."/>
            <person name="Kuo A."/>
            <person name="Mondo S."/>
            <person name="Pangilinan J."/>
            <person name="Riley R."/>
            <person name="LaButti K."/>
            <person name="Andreopoulos B."/>
            <person name="Lipzen A."/>
            <person name="Chen C."/>
            <person name="Yan M."/>
            <person name="Daum C."/>
            <person name="Ng V."/>
            <person name="Clum A."/>
            <person name="Steindorff A."/>
            <person name="Ohm R.A."/>
            <person name="Martin F."/>
            <person name="Silar P."/>
            <person name="Natvig D.O."/>
            <person name="Lalanne C."/>
            <person name="Gautier V."/>
            <person name="Ament-Velasquez S.L."/>
            <person name="Kruys A."/>
            <person name="Hutchinson M.I."/>
            <person name="Powell A.J."/>
            <person name="Barry K."/>
            <person name="Miller A.N."/>
            <person name="Grigoriev I.V."/>
            <person name="Debuchy R."/>
            <person name="Gladieux P."/>
            <person name="Hiltunen Thoren M."/>
            <person name="Johannesson H."/>
        </authorList>
    </citation>
    <scope>NUCLEOTIDE SEQUENCE</scope>
    <source>
        <strain evidence="8">CBS 141.50</strain>
    </source>
</reference>
<dbReference type="Proteomes" id="UP001302676">
    <property type="component" value="Unassembled WGS sequence"/>
</dbReference>
<comment type="cofactor">
    <cofactor evidence="1">
        <name>FAD</name>
        <dbReference type="ChEBI" id="CHEBI:57692"/>
    </cofactor>
</comment>
<dbReference type="InterPro" id="IPR016166">
    <property type="entry name" value="FAD-bd_PCMH"/>
</dbReference>
<sequence>MKGGLFSSLCSALLLLLGQNAAGHEHGQLEGYETSKWVLRRSAGAQYACKCYPGDSCWPNNGQWQKLNNTVNGNLRINIPPGAPCYNTFKGPLGDVRTYNKPECDRVTANFADEQFQIELPAAGLWTYFTNDTCRPTTTPTDTCTLGYYPVLVIKAKTTAHIQAGVKFARDNNLRLIIRNTGHDFLGRSVGWGALVINTHSFQDIKVSNSYSGPSGYKGSTITVGAGVQAFQALKKLNALSPPKVMVTGECATVGVAGGLVQGGGHGPLTSLYGFLADTALEFKVITADGALKTANANTNADLFWALRGGGPASFGVIVEATYKTFDDKPSAGVLLDINLNGAADPALFWEGIRIFHSYTTHFVDNGLYVYYELGTAGQNLHVHPFVGVGKTPAELQAVLQPFLDDLNAAGVPYTSSAANFKTFYDLYQAQFETEVAGNSALTGGWTIAREDVAAEGGNDAVIEAFKTVLGAGSFMIGHIWSAGHGLPQAEWANSAVHPTFRQVVDKLITIVPVSGNAPLADKAAAQDRLTNVVDAALRKASPNGCAYINEADPYEPNWQTAFWGDNYARLLKLRQKYDPNGVFYAVSTPGTEKWVQIETGTRLCLKL</sequence>
<dbReference type="PANTHER" id="PTHR42973">
    <property type="entry name" value="BINDING OXIDOREDUCTASE, PUTATIVE (AFU_ORTHOLOGUE AFUA_1G17690)-RELATED"/>
    <property type="match status" value="1"/>
</dbReference>
<dbReference type="InterPro" id="IPR012951">
    <property type="entry name" value="BBE"/>
</dbReference>
<dbReference type="Pfam" id="PF08031">
    <property type="entry name" value="BBE"/>
    <property type="match status" value="1"/>
</dbReference>
<evidence type="ECO:0000256" key="5">
    <source>
        <dbReference type="ARBA" id="ARBA00023002"/>
    </source>
</evidence>
<keyword evidence="9" id="KW-1185">Reference proteome</keyword>
<evidence type="ECO:0000256" key="4">
    <source>
        <dbReference type="ARBA" id="ARBA00022827"/>
    </source>
</evidence>
<evidence type="ECO:0000256" key="6">
    <source>
        <dbReference type="SAM" id="SignalP"/>
    </source>
</evidence>
<dbReference type="Gene3D" id="3.30.465.10">
    <property type="match status" value="2"/>
</dbReference>
<dbReference type="InterPro" id="IPR050416">
    <property type="entry name" value="FAD-linked_Oxidoreductase"/>
</dbReference>
<feature type="chain" id="PRO_5042939312" description="FAD-binding PCMH-type domain-containing protein" evidence="6">
    <location>
        <begin position="24"/>
        <end position="608"/>
    </location>
</feature>
<dbReference type="InterPro" id="IPR036318">
    <property type="entry name" value="FAD-bd_PCMH-like_sf"/>
</dbReference>
<dbReference type="InterPro" id="IPR006094">
    <property type="entry name" value="Oxid_FAD_bind_N"/>
</dbReference>
<dbReference type="PANTHER" id="PTHR42973:SF39">
    <property type="entry name" value="FAD-BINDING PCMH-TYPE DOMAIN-CONTAINING PROTEIN"/>
    <property type="match status" value="1"/>
</dbReference>
<keyword evidence="4" id="KW-0274">FAD</keyword>
<keyword evidence="6" id="KW-0732">Signal</keyword>
<keyword evidence="5" id="KW-0560">Oxidoreductase</keyword>
<evidence type="ECO:0000256" key="3">
    <source>
        <dbReference type="ARBA" id="ARBA00022630"/>
    </source>
</evidence>
<dbReference type="GeneID" id="87820786"/>
<evidence type="ECO:0000313" key="8">
    <source>
        <dbReference type="EMBL" id="KAK4142428.1"/>
    </source>
</evidence>
<dbReference type="PROSITE" id="PS51387">
    <property type="entry name" value="FAD_PCMH"/>
    <property type="match status" value="1"/>
</dbReference>
<accession>A0AAN6V044</accession>
<gene>
    <name evidence="8" type="ORF">C8A04DRAFT_38240</name>
</gene>
<dbReference type="GO" id="GO:0016491">
    <property type="term" value="F:oxidoreductase activity"/>
    <property type="evidence" value="ECO:0007669"/>
    <property type="project" value="UniProtKB-KW"/>
</dbReference>
<dbReference type="InterPro" id="IPR016169">
    <property type="entry name" value="FAD-bd_PCMH_sub2"/>
</dbReference>
<comment type="similarity">
    <text evidence="2">Belongs to the oxygen-dependent FAD-linked oxidoreductase family.</text>
</comment>
<dbReference type="RefSeq" id="XP_062635799.1">
    <property type="nucleotide sequence ID" value="XM_062784173.1"/>
</dbReference>
<protein>
    <recommendedName>
        <fullName evidence="7">FAD-binding PCMH-type domain-containing protein</fullName>
    </recommendedName>
</protein>
<comment type="caution">
    <text evidence="8">The sequence shown here is derived from an EMBL/GenBank/DDBJ whole genome shotgun (WGS) entry which is preliminary data.</text>
</comment>
<feature type="signal peptide" evidence="6">
    <location>
        <begin position="1"/>
        <end position="23"/>
    </location>
</feature>
<name>A0AAN6V044_9PEZI</name>
<dbReference type="SUPFAM" id="SSF56176">
    <property type="entry name" value="FAD-binding/transporter-associated domain-like"/>
    <property type="match status" value="1"/>
</dbReference>
<evidence type="ECO:0000256" key="2">
    <source>
        <dbReference type="ARBA" id="ARBA00005466"/>
    </source>
</evidence>